<evidence type="ECO:0000313" key="2">
    <source>
        <dbReference type="Proteomes" id="UP001589610"/>
    </source>
</evidence>
<dbReference type="Pfam" id="PF19686">
    <property type="entry name" value="DUF6188"/>
    <property type="match status" value="1"/>
</dbReference>
<organism evidence="1 2">
    <name type="scientific">Streptosporangium vulgare</name>
    <dbReference type="NCBI Taxonomy" id="46190"/>
    <lineage>
        <taxon>Bacteria</taxon>
        <taxon>Bacillati</taxon>
        <taxon>Actinomycetota</taxon>
        <taxon>Actinomycetes</taxon>
        <taxon>Streptosporangiales</taxon>
        <taxon>Streptosporangiaceae</taxon>
        <taxon>Streptosporangium</taxon>
    </lineage>
</organism>
<protein>
    <submittedName>
        <fullName evidence="1">DUF6188 family protein</fullName>
    </submittedName>
</protein>
<name>A0ABV5TJ55_9ACTN</name>
<proteinExistence type="predicted"/>
<dbReference type="InterPro" id="IPR046179">
    <property type="entry name" value="DUF6188"/>
</dbReference>
<dbReference type="RefSeq" id="WP_386160466.1">
    <property type="nucleotide sequence ID" value="NZ_JBHMBS010000014.1"/>
</dbReference>
<dbReference type="Proteomes" id="UP001589610">
    <property type="component" value="Unassembled WGS sequence"/>
</dbReference>
<accession>A0ABV5TJ55</accession>
<gene>
    <name evidence="1" type="ORF">ACFFRH_27065</name>
</gene>
<reference evidence="1 2" key="1">
    <citation type="submission" date="2024-09" db="EMBL/GenBank/DDBJ databases">
        <authorList>
            <person name="Sun Q."/>
            <person name="Mori K."/>
        </authorList>
    </citation>
    <scope>NUCLEOTIDE SEQUENCE [LARGE SCALE GENOMIC DNA]</scope>
    <source>
        <strain evidence="1 2">JCM 3028</strain>
    </source>
</reference>
<comment type="caution">
    <text evidence="1">The sequence shown here is derived from an EMBL/GenBank/DDBJ whole genome shotgun (WGS) entry which is preliminary data.</text>
</comment>
<dbReference type="EMBL" id="JBHMBS010000014">
    <property type="protein sequence ID" value="MFB9679154.1"/>
    <property type="molecule type" value="Genomic_DNA"/>
</dbReference>
<sequence>MKLNEKVAARIAEEYLDRWRRVARYDELVVMEENDDKDWENVTGQDGQEYKVLSYVLPYGDETLRMVISVNHRREDHAAADPLIREAVMRSDGTVTTPADLAELEDRWLLPYRGMQVVQVWVSYQLTLLLDGDAQVSIASTATLTGGPLSAPDAKPVQLVPERQEVAPALALFGATLVSSVVFKSGALRLVFDTGTHLNVTPDSRYEAWSTCGPDDVRFVCLPGGGLSIFR</sequence>
<evidence type="ECO:0000313" key="1">
    <source>
        <dbReference type="EMBL" id="MFB9679154.1"/>
    </source>
</evidence>
<keyword evidence="2" id="KW-1185">Reference proteome</keyword>